<feature type="compositionally biased region" description="Low complexity" evidence="1">
    <location>
        <begin position="1"/>
        <end position="20"/>
    </location>
</feature>
<feature type="region of interest" description="Disordered" evidence="1">
    <location>
        <begin position="1"/>
        <end position="28"/>
    </location>
</feature>
<sequence length="128" mass="14415">MSSSSVRSSSPPRASSPEVADPQRQTEARLKRRIAELELAVDAQKAPAQRQPAKAYATLGRGLRKTVSLFEPIEALVSEDDRRQELQDQREEEGDDSPITHTLEYALLYDQTRAIAVIYRMKYTNLAI</sequence>
<evidence type="ECO:0000313" key="3">
    <source>
        <dbReference type="Proteomes" id="UP001362999"/>
    </source>
</evidence>
<keyword evidence="3" id="KW-1185">Reference proteome</keyword>
<protein>
    <submittedName>
        <fullName evidence="2">Uncharacterized protein</fullName>
    </submittedName>
</protein>
<comment type="caution">
    <text evidence="2">The sequence shown here is derived from an EMBL/GenBank/DDBJ whole genome shotgun (WGS) entry which is preliminary data.</text>
</comment>
<accession>A0AAW0BZX5</accession>
<evidence type="ECO:0000256" key="1">
    <source>
        <dbReference type="SAM" id="MobiDB-lite"/>
    </source>
</evidence>
<dbReference type="AlphaFoldDB" id="A0AAW0BZX5"/>
<organism evidence="2 3">
    <name type="scientific">Favolaschia claudopus</name>
    <dbReference type="NCBI Taxonomy" id="2862362"/>
    <lineage>
        <taxon>Eukaryota</taxon>
        <taxon>Fungi</taxon>
        <taxon>Dikarya</taxon>
        <taxon>Basidiomycota</taxon>
        <taxon>Agaricomycotina</taxon>
        <taxon>Agaricomycetes</taxon>
        <taxon>Agaricomycetidae</taxon>
        <taxon>Agaricales</taxon>
        <taxon>Marasmiineae</taxon>
        <taxon>Mycenaceae</taxon>
        <taxon>Favolaschia</taxon>
    </lineage>
</organism>
<name>A0AAW0BZX5_9AGAR</name>
<reference evidence="2 3" key="1">
    <citation type="journal article" date="2024" name="J Genomics">
        <title>Draft genome sequencing and assembly of Favolaschia claudopus CIRM-BRFM 2984 isolated from oak limbs.</title>
        <authorList>
            <person name="Navarro D."/>
            <person name="Drula E."/>
            <person name="Chaduli D."/>
            <person name="Cazenave R."/>
            <person name="Ahrendt S."/>
            <person name="Wang J."/>
            <person name="Lipzen A."/>
            <person name="Daum C."/>
            <person name="Barry K."/>
            <person name="Grigoriev I.V."/>
            <person name="Favel A."/>
            <person name="Rosso M.N."/>
            <person name="Martin F."/>
        </authorList>
    </citation>
    <scope>NUCLEOTIDE SEQUENCE [LARGE SCALE GENOMIC DNA]</scope>
    <source>
        <strain evidence="2 3">CIRM-BRFM 2984</strain>
    </source>
</reference>
<proteinExistence type="predicted"/>
<dbReference type="Proteomes" id="UP001362999">
    <property type="component" value="Unassembled WGS sequence"/>
</dbReference>
<evidence type="ECO:0000313" key="2">
    <source>
        <dbReference type="EMBL" id="KAK7031883.1"/>
    </source>
</evidence>
<dbReference type="EMBL" id="JAWWNJ010000024">
    <property type="protein sequence ID" value="KAK7031883.1"/>
    <property type="molecule type" value="Genomic_DNA"/>
</dbReference>
<gene>
    <name evidence="2" type="ORF">R3P38DRAFT_3187614</name>
</gene>